<dbReference type="EMBL" id="PNBA02000012">
    <property type="protein sequence ID" value="KAG6406189.1"/>
    <property type="molecule type" value="Genomic_DNA"/>
</dbReference>
<comment type="caution">
    <text evidence="3">The sequence shown here is derived from an EMBL/GenBank/DDBJ whole genome shotgun (WGS) entry which is preliminary data.</text>
</comment>
<keyword evidence="2" id="KW-0812">Transmembrane</keyword>
<proteinExistence type="predicted"/>
<reference evidence="3" key="1">
    <citation type="submission" date="2018-01" db="EMBL/GenBank/DDBJ databases">
        <authorList>
            <person name="Mao J.F."/>
        </authorList>
    </citation>
    <scope>NUCLEOTIDE SEQUENCE</scope>
    <source>
        <strain evidence="3">Huo1</strain>
        <tissue evidence="3">Leaf</tissue>
    </source>
</reference>
<feature type="region of interest" description="Disordered" evidence="1">
    <location>
        <begin position="533"/>
        <end position="555"/>
    </location>
</feature>
<evidence type="ECO:0000313" key="4">
    <source>
        <dbReference type="Proteomes" id="UP000298416"/>
    </source>
</evidence>
<feature type="transmembrane region" description="Helical" evidence="2">
    <location>
        <begin position="59"/>
        <end position="76"/>
    </location>
</feature>
<sequence>MKNYQTLQSINDQEKADQIYALSFLSLSIRLSLACYIITQLLWIFALFALSLQPNSERCGYFFFFFQGLLNIFYAVRAQQLVSISLERSNFIEFLKPVIEHLSLLVYVNCSHFNPKSVSAATAISSTSDINGIEAQNRKRWAVCLGGLSCFWTQKGGKRIVPASRIPDANAISNQPIGPQGGGLTNQATGIALSLLAPPSSPASFSNSGLPSTAQSPNCFLSANSPGGPSSTMFVTGPYAHETQLVSPPVFSTFTTEPSTAPLTPPPELAHLTTPSSPDVPYARFLSSSVKFKTTDKINYPAANDLQSTYLLYPGSPASSLRSPVSRTSGDCLSSSFNGREFPSQWDPSIPSEGSPYTKSESGMFLDAQAAGASKSRQDSNFFCPETFAQFYLDHSSFSNSGGRLSISKESDASSNGGNGYQNHQNKTCKPDAEELKAYRASFGFSADEIITTTNYVEISDVLGDSFSITPFASSKHTEEERISTPPRKDVIETEKREEYFPCPQLSKVRLNRSSSVHIGGSYNHIEDQIPQRRLGDTGRSLHSNNTLSDGGSIFSKMGASGVGRKYKFGASNSDAEIEFKRVSSLREGRYRRVH</sequence>
<protein>
    <submittedName>
        <fullName evidence="3">Uncharacterized protein</fullName>
    </submittedName>
</protein>
<organism evidence="3">
    <name type="scientific">Salvia splendens</name>
    <name type="common">Scarlet sage</name>
    <dbReference type="NCBI Taxonomy" id="180675"/>
    <lineage>
        <taxon>Eukaryota</taxon>
        <taxon>Viridiplantae</taxon>
        <taxon>Streptophyta</taxon>
        <taxon>Embryophyta</taxon>
        <taxon>Tracheophyta</taxon>
        <taxon>Spermatophyta</taxon>
        <taxon>Magnoliopsida</taxon>
        <taxon>eudicotyledons</taxon>
        <taxon>Gunneridae</taxon>
        <taxon>Pentapetalae</taxon>
        <taxon>asterids</taxon>
        <taxon>lamiids</taxon>
        <taxon>Lamiales</taxon>
        <taxon>Lamiaceae</taxon>
        <taxon>Nepetoideae</taxon>
        <taxon>Mentheae</taxon>
        <taxon>Salviinae</taxon>
        <taxon>Salvia</taxon>
        <taxon>Salvia subgen. Calosphace</taxon>
        <taxon>core Calosphace</taxon>
    </lineage>
</organism>
<evidence type="ECO:0000256" key="1">
    <source>
        <dbReference type="SAM" id="MobiDB-lite"/>
    </source>
</evidence>
<keyword evidence="2" id="KW-0472">Membrane</keyword>
<dbReference type="InterPro" id="IPR040420">
    <property type="entry name" value="At1g76660-like"/>
</dbReference>
<keyword evidence="2" id="KW-1133">Transmembrane helix</keyword>
<reference evidence="3" key="2">
    <citation type="submission" date="2020-08" db="EMBL/GenBank/DDBJ databases">
        <title>Plant Genome Project.</title>
        <authorList>
            <person name="Zhang R.-G."/>
        </authorList>
    </citation>
    <scope>NUCLEOTIDE SEQUENCE</scope>
    <source>
        <strain evidence="3">Huo1</strain>
        <tissue evidence="3">Leaf</tissue>
    </source>
</reference>
<name>A0A8X8X4V8_SALSN</name>
<feature type="compositionally biased region" description="Polar residues" evidence="1">
    <location>
        <begin position="413"/>
        <end position="427"/>
    </location>
</feature>
<accession>A0A8X8X4V8</accession>
<feature type="compositionally biased region" description="Polar residues" evidence="1">
    <location>
        <begin position="541"/>
        <end position="550"/>
    </location>
</feature>
<evidence type="ECO:0000256" key="2">
    <source>
        <dbReference type="SAM" id="Phobius"/>
    </source>
</evidence>
<dbReference type="Proteomes" id="UP000298416">
    <property type="component" value="Unassembled WGS sequence"/>
</dbReference>
<feature type="transmembrane region" description="Helical" evidence="2">
    <location>
        <begin position="31"/>
        <end position="52"/>
    </location>
</feature>
<dbReference type="PANTHER" id="PTHR31798">
    <property type="entry name" value="HYDROXYPROLINE-RICH GLYCOPROTEIN-LIKE"/>
    <property type="match status" value="1"/>
</dbReference>
<evidence type="ECO:0000313" key="3">
    <source>
        <dbReference type="EMBL" id="KAG6406189.1"/>
    </source>
</evidence>
<keyword evidence="4" id="KW-1185">Reference proteome</keyword>
<gene>
    <name evidence="3" type="ORF">SASPL_133788</name>
</gene>
<dbReference type="PANTHER" id="PTHR31798:SF3">
    <property type="entry name" value="OS01G0103800 PROTEIN"/>
    <property type="match status" value="1"/>
</dbReference>
<feature type="region of interest" description="Disordered" evidence="1">
    <location>
        <begin position="403"/>
        <end position="427"/>
    </location>
</feature>
<dbReference type="AlphaFoldDB" id="A0A8X8X4V8"/>